<keyword evidence="3" id="KW-1185">Reference proteome</keyword>
<dbReference type="AlphaFoldDB" id="A0A0G3EHC0"/>
<dbReference type="KEGG" id="vbl:L21SP4_00283"/>
<reference evidence="3" key="1">
    <citation type="submission" date="2015-02" db="EMBL/GenBank/DDBJ databases">
        <title>Description and complete genome sequence of the first cultured representative of the subdivision 5 of the Verrucomicrobia phylum.</title>
        <authorList>
            <person name="Spring S."/>
            <person name="Bunk B."/>
            <person name="Sproer C."/>
            <person name="Klenk H.-P."/>
        </authorList>
    </citation>
    <scope>NUCLEOTIDE SEQUENCE [LARGE SCALE GENOMIC DNA]</scope>
    <source>
        <strain evidence="3">L21-Fru-AB</strain>
    </source>
</reference>
<evidence type="ECO:0000256" key="1">
    <source>
        <dbReference type="SAM" id="MobiDB-lite"/>
    </source>
</evidence>
<reference evidence="2 3" key="2">
    <citation type="journal article" date="2016" name="ISME J.">
        <title>Characterization of the first cultured representative of Verrucomicrobia subdivision 5 indicates the proposal of a novel phylum.</title>
        <authorList>
            <person name="Spring S."/>
            <person name="Bunk B."/>
            <person name="Sproer C."/>
            <person name="Schumann P."/>
            <person name="Rohde M."/>
            <person name="Tindall B.J."/>
            <person name="Klenk H.P."/>
        </authorList>
    </citation>
    <scope>NUCLEOTIDE SEQUENCE [LARGE SCALE GENOMIC DNA]</scope>
    <source>
        <strain evidence="2 3">L21-Fru-AB</strain>
    </source>
</reference>
<proteinExistence type="predicted"/>
<feature type="region of interest" description="Disordered" evidence="1">
    <location>
        <begin position="103"/>
        <end position="136"/>
    </location>
</feature>
<dbReference type="STRING" id="1307763.L21SP4_00283"/>
<evidence type="ECO:0000313" key="2">
    <source>
        <dbReference type="EMBL" id="AKJ63564.1"/>
    </source>
</evidence>
<evidence type="ECO:0000313" key="3">
    <source>
        <dbReference type="Proteomes" id="UP000035268"/>
    </source>
</evidence>
<name>A0A0G3EHC0_9BACT</name>
<evidence type="ECO:0008006" key="4">
    <source>
        <dbReference type="Google" id="ProtNLM"/>
    </source>
</evidence>
<dbReference type="EMBL" id="CP010904">
    <property type="protein sequence ID" value="AKJ63564.1"/>
    <property type="molecule type" value="Genomic_DNA"/>
</dbReference>
<dbReference type="RefSeq" id="WP_074041327.1">
    <property type="nucleotide sequence ID" value="NZ_CP010904.1"/>
</dbReference>
<dbReference type="Proteomes" id="UP000035268">
    <property type="component" value="Chromosome"/>
</dbReference>
<organism evidence="2 3">
    <name type="scientific">Kiritimatiella glycovorans</name>
    <dbReference type="NCBI Taxonomy" id="1307763"/>
    <lineage>
        <taxon>Bacteria</taxon>
        <taxon>Pseudomonadati</taxon>
        <taxon>Kiritimatiellota</taxon>
        <taxon>Kiritimatiellia</taxon>
        <taxon>Kiritimatiellales</taxon>
        <taxon>Kiritimatiellaceae</taxon>
        <taxon>Kiritimatiella</taxon>
    </lineage>
</organism>
<feature type="compositionally biased region" description="Gly residues" evidence="1">
    <location>
        <begin position="115"/>
        <end position="128"/>
    </location>
</feature>
<sequence>MSNGDQLNLDDLQVDRENLYREETLTDRKVAQIRRMVPVRADGSDDPDRTVIFSGQTHIMLPGGPMPVQFELDADNLEDAIAKFPEATKKAVDDMVERVQQMQREESKRIVTPGDLGGGAGGPGGMRGGQDNNLIM</sequence>
<gene>
    <name evidence="2" type="ORF">L21SP4_00283</name>
</gene>
<protein>
    <recommendedName>
        <fullName evidence="4">Cytoplasmic protein</fullName>
    </recommendedName>
</protein>
<accession>A0A0G3EHC0</accession>